<dbReference type="Proteomes" id="UP000252355">
    <property type="component" value="Unassembled WGS sequence"/>
</dbReference>
<protein>
    <recommendedName>
        <fullName evidence="1">Flagellar protein FlgJ N-terminal domain-containing protein</fullName>
    </recommendedName>
</protein>
<gene>
    <name evidence="2" type="ORF">OZSIB_3058</name>
</gene>
<dbReference type="AlphaFoldDB" id="A0A367ZHB9"/>
<dbReference type="EMBL" id="QOQW01000034">
    <property type="protein sequence ID" value="RCK77247.1"/>
    <property type="molecule type" value="Genomic_DNA"/>
</dbReference>
<feature type="domain" description="Flagellar protein FlgJ N-terminal" evidence="1">
    <location>
        <begin position="53"/>
        <end position="97"/>
    </location>
</feature>
<evidence type="ECO:0000313" key="2">
    <source>
        <dbReference type="EMBL" id="RCK77247.1"/>
    </source>
</evidence>
<comment type="caution">
    <text evidence="2">The sequence shown here is derived from an EMBL/GenBank/DDBJ whole genome shotgun (WGS) entry which is preliminary data.</text>
</comment>
<evidence type="ECO:0000259" key="1">
    <source>
        <dbReference type="Pfam" id="PF10135"/>
    </source>
</evidence>
<name>A0A367ZHB9_9BACT</name>
<proteinExistence type="predicted"/>
<accession>A0A367ZHB9</accession>
<reference evidence="2 3" key="1">
    <citation type="submission" date="2018-05" db="EMBL/GenBank/DDBJ databases">
        <title>A metagenomic window into the 2 km-deep terrestrial subsurface aquifer revealed taxonomically and functionally diverse microbial community comprising novel uncultured bacterial lineages.</title>
        <authorList>
            <person name="Kadnikov V.V."/>
            <person name="Mardanov A.V."/>
            <person name="Beletsky A.V."/>
            <person name="Banks D."/>
            <person name="Pimenov N.V."/>
            <person name="Frank Y.A."/>
            <person name="Karnachuk O.V."/>
            <person name="Ravin N.V."/>
        </authorList>
    </citation>
    <scope>NUCLEOTIDE SEQUENCE [LARGE SCALE GENOMIC DNA]</scope>
    <source>
        <strain evidence="2">BY5</strain>
    </source>
</reference>
<organism evidence="2 3">
    <name type="scientific">Candidatus Ozemobacter sibiricus</name>
    <dbReference type="NCBI Taxonomy" id="2268124"/>
    <lineage>
        <taxon>Bacteria</taxon>
        <taxon>Candidatus Ozemobacteria</taxon>
        <taxon>Candidatus Ozemobacterales</taxon>
        <taxon>Candidatus Ozemobacteraceae</taxon>
        <taxon>Candidatus Ozemobacter</taxon>
    </lineage>
</organism>
<dbReference type="Pfam" id="PF10135">
    <property type="entry name" value="Rod-binding"/>
    <property type="match status" value="1"/>
</dbReference>
<sequence length="109" mass="12550">MRLPSLRPNALDPASRSLVRGYDQLPPEKKEELAKLNAACKDFESIFVFQLMKEMRKTVNKTRLVHGGFAEEVFTDMLDQERSRSYSLGISNILFKQLSQAIVPPPRRR</sequence>
<dbReference type="InterPro" id="IPR019301">
    <property type="entry name" value="Flagellar_prot_FlgJ_N"/>
</dbReference>
<evidence type="ECO:0000313" key="3">
    <source>
        <dbReference type="Proteomes" id="UP000252355"/>
    </source>
</evidence>